<dbReference type="RefSeq" id="WP_020963541.1">
    <property type="nucleotide sequence ID" value="NC_022093.1"/>
</dbReference>
<gene>
    <name evidence="1" type="ORF">N186_09490</name>
</gene>
<proteinExistence type="predicted"/>
<evidence type="ECO:0000313" key="1">
    <source>
        <dbReference type="EMBL" id="AGT36233.1"/>
    </source>
</evidence>
<evidence type="ECO:0000313" key="2">
    <source>
        <dbReference type="Proteomes" id="UP000015543"/>
    </source>
</evidence>
<dbReference type="GeneID" id="16574540"/>
<evidence type="ECO:0008006" key="3">
    <source>
        <dbReference type="Google" id="ProtNLM"/>
    </source>
</evidence>
<dbReference type="KEGG" id="thb:N186_09490"/>
<dbReference type="PANTHER" id="PTHR34704">
    <property type="entry name" value="ATPASE"/>
    <property type="match status" value="1"/>
</dbReference>
<dbReference type="InterPro" id="IPR027417">
    <property type="entry name" value="P-loop_NTPase"/>
</dbReference>
<name>S5ZGA8_9CREN</name>
<dbReference type="OrthoDB" id="27974at2157"/>
<dbReference type="PATRIC" id="fig|1365176.7.peg.1881"/>
<reference evidence="1 2" key="1">
    <citation type="journal article" date="2013" name="Genome Announc.">
        <title>Complete Genomic Sequence of 'Thermofilum adornatus' Strain 1910bT, a Hyperthermophilic Anaerobic Organotrophic Crenarchaeon.</title>
        <authorList>
            <person name="Dominova I.N."/>
            <person name="Kublanov I.V."/>
            <person name="Podosokorskaya O.A."/>
            <person name="Derbikova K.S."/>
            <person name="Patrushev M.V."/>
            <person name="Toshchakov S.V."/>
        </authorList>
    </citation>
    <scope>NUCLEOTIDE SEQUENCE [LARGE SCALE GENOMIC DNA]</scope>
    <source>
        <strain evidence="2">1910b</strain>
    </source>
</reference>
<accession>S5ZGA8</accession>
<protein>
    <recommendedName>
        <fullName evidence="3">ATP-binding protein</fullName>
    </recommendedName>
</protein>
<dbReference type="AlphaFoldDB" id="S5ZGA8"/>
<dbReference type="eggNOG" id="arCOG03166">
    <property type="taxonomic scope" value="Archaea"/>
</dbReference>
<dbReference type="EMBL" id="CP006646">
    <property type="protein sequence ID" value="AGT36233.1"/>
    <property type="molecule type" value="Genomic_DNA"/>
</dbReference>
<dbReference type="SUPFAM" id="SSF52540">
    <property type="entry name" value="P-loop containing nucleoside triphosphate hydrolases"/>
    <property type="match status" value="1"/>
</dbReference>
<dbReference type="Proteomes" id="UP000015543">
    <property type="component" value="Chromosome"/>
</dbReference>
<dbReference type="PANTHER" id="PTHR34704:SF1">
    <property type="entry name" value="ATPASE"/>
    <property type="match status" value="1"/>
</dbReference>
<organism evidence="1 2">
    <name type="scientific">Thermofilum adornatum</name>
    <dbReference type="NCBI Taxonomy" id="1365176"/>
    <lineage>
        <taxon>Archaea</taxon>
        <taxon>Thermoproteota</taxon>
        <taxon>Thermoprotei</taxon>
        <taxon>Thermofilales</taxon>
        <taxon>Thermofilaceae</taxon>
        <taxon>Thermofilum</taxon>
    </lineage>
</organism>
<keyword evidence="2" id="KW-1185">Reference proteome</keyword>
<dbReference type="HOGENOM" id="CLU_671970_0_0_2"/>
<sequence length="432" mass="47857">MEQIVLRRREAEELKKARGWLLVYGRRKVGKTFLLRRELSWSIYATVTRSREIFLESNGGIEKTGLEEGLQRVVDALRRGECVVIDEFQRLPENYWDMLALAHPLGRLVLSGSSFGVVEKVFSRRSPLLGLVNPLRVDVVSYADAVSSLVERLNPEKALLWAIIVRDPWIVPFVDLSLPPAVFIAENAGRLALASMGLVGEVFVEEERRLTTLYEAVLRLLAEGYWKPAEIAGVLAPKGLVEGGASAVVGILERMVKMGLVRKLKAWRSGGAKVYYRHSSPLLSLVYYLDQKFSVSEGYQATPEAANTALGREAEACIAELMAERYSGVAGFYVSPFGDVDVIVLKGKRPIAGYEVKLGSIEQNEAKRALERIHSLGIPHAGLISLKEKPPEIEGAETLGPDELVSLAKMVSETKISTQKAHESGELFWDNK</sequence>